<gene>
    <name evidence="2" type="primary">LOC116201368</name>
</gene>
<dbReference type="OrthoDB" id="41505at2759"/>
<dbReference type="GeneID" id="116201368"/>
<proteinExistence type="predicted"/>
<dbReference type="SUPFAM" id="SSF54211">
    <property type="entry name" value="Ribosomal protein S5 domain 2-like"/>
    <property type="match status" value="1"/>
</dbReference>
<dbReference type="Proteomes" id="UP000515151">
    <property type="component" value="Chromosome 3"/>
</dbReference>
<evidence type="ECO:0000313" key="2">
    <source>
        <dbReference type="RefSeq" id="XP_031388448.1"/>
    </source>
</evidence>
<dbReference type="GO" id="GO:0000725">
    <property type="term" value="P:recombinational repair"/>
    <property type="evidence" value="ECO:0007669"/>
    <property type="project" value="TreeGrafter"/>
</dbReference>
<reference evidence="2" key="2">
    <citation type="submission" date="2025-08" db="UniProtKB">
        <authorList>
            <consortium name="RefSeq"/>
        </authorList>
    </citation>
    <scope>IDENTIFICATION</scope>
    <source>
        <tissue evidence="2">Leaf</tissue>
    </source>
</reference>
<dbReference type="InterPro" id="IPR014721">
    <property type="entry name" value="Ribsml_uS5_D2-typ_fold_subgr"/>
</dbReference>
<name>A0A6P8DB60_PUNGR</name>
<dbReference type="InterPro" id="IPR020568">
    <property type="entry name" value="Ribosomal_Su5_D2-typ_SF"/>
</dbReference>
<dbReference type="Gene3D" id="3.30.230.10">
    <property type="match status" value="1"/>
</dbReference>
<protein>
    <submittedName>
        <fullName evidence="2">Uncharacterized protein LOC116201368</fullName>
    </submittedName>
</protein>
<dbReference type="AlphaFoldDB" id="A0A6P8DB60"/>
<dbReference type="PANTHER" id="PTHR32472:SF10">
    <property type="entry name" value="DNA REPAIR PROTEIN RADA-LIKE PROTEIN"/>
    <property type="match status" value="1"/>
</dbReference>
<dbReference type="RefSeq" id="XP_031388448.1">
    <property type="nucleotide sequence ID" value="XM_031532588.1"/>
</dbReference>
<accession>A0A6P8DB60</accession>
<sequence length="93" mass="9740">MRIGVFEMSQLGRQPVTNTSEIFQSKTQLEVLVKQADLDLRNKAIFINVTSGVTLSDTAGDVAVAAAICSSALECPIPSGVAFIGEVGLASEL</sequence>
<reference evidence="1" key="1">
    <citation type="journal article" date="2020" name="Plant Biotechnol. J.">
        <title>The pomegranate (Punica granatum L.) draft genome dissects genetic divergence between soft- and hard-seeded cultivars.</title>
        <authorList>
            <person name="Luo X."/>
            <person name="Li H."/>
            <person name="Wu Z."/>
            <person name="Yao W."/>
            <person name="Zhao P."/>
            <person name="Cao D."/>
            <person name="Yu H."/>
            <person name="Li K."/>
            <person name="Poudel K."/>
            <person name="Zhao D."/>
            <person name="Zhang F."/>
            <person name="Xia X."/>
            <person name="Chen L."/>
            <person name="Wang Q."/>
            <person name="Jing D."/>
            <person name="Cao S."/>
        </authorList>
    </citation>
    <scope>NUCLEOTIDE SEQUENCE [LARGE SCALE GENOMIC DNA]</scope>
    <source>
        <strain evidence="1">cv. Tunisia</strain>
    </source>
</reference>
<evidence type="ECO:0000313" key="1">
    <source>
        <dbReference type="Proteomes" id="UP000515151"/>
    </source>
</evidence>
<keyword evidence="1" id="KW-1185">Reference proteome</keyword>
<organism evidence="1 2">
    <name type="scientific">Punica granatum</name>
    <name type="common">Pomegranate</name>
    <dbReference type="NCBI Taxonomy" id="22663"/>
    <lineage>
        <taxon>Eukaryota</taxon>
        <taxon>Viridiplantae</taxon>
        <taxon>Streptophyta</taxon>
        <taxon>Embryophyta</taxon>
        <taxon>Tracheophyta</taxon>
        <taxon>Spermatophyta</taxon>
        <taxon>Magnoliopsida</taxon>
        <taxon>eudicotyledons</taxon>
        <taxon>Gunneridae</taxon>
        <taxon>Pentapetalae</taxon>
        <taxon>rosids</taxon>
        <taxon>malvids</taxon>
        <taxon>Myrtales</taxon>
        <taxon>Lythraceae</taxon>
        <taxon>Punica</taxon>
    </lineage>
</organism>
<dbReference type="PANTHER" id="PTHR32472">
    <property type="entry name" value="DNA REPAIR PROTEIN RADA"/>
    <property type="match status" value="1"/>
</dbReference>